<name>X1P140_9ZZZZ</name>
<dbReference type="AlphaFoldDB" id="X1P140"/>
<organism evidence="1">
    <name type="scientific">marine sediment metagenome</name>
    <dbReference type="NCBI Taxonomy" id="412755"/>
    <lineage>
        <taxon>unclassified sequences</taxon>
        <taxon>metagenomes</taxon>
        <taxon>ecological metagenomes</taxon>
    </lineage>
</organism>
<dbReference type="EMBL" id="BARV01017551">
    <property type="protein sequence ID" value="GAI24624.1"/>
    <property type="molecule type" value="Genomic_DNA"/>
</dbReference>
<proteinExistence type="predicted"/>
<evidence type="ECO:0000313" key="1">
    <source>
        <dbReference type="EMBL" id="GAI24624.1"/>
    </source>
</evidence>
<comment type="caution">
    <text evidence="1">The sequence shown here is derived from an EMBL/GenBank/DDBJ whole genome shotgun (WGS) entry which is preliminary data.</text>
</comment>
<accession>X1P140</accession>
<protein>
    <submittedName>
        <fullName evidence="1">Uncharacterized protein</fullName>
    </submittedName>
</protein>
<sequence length="150" mass="16599">LDFVVIRLTEKVIWQAIENTGIAYADWTVFKRAGEPVLNLFIEPKDGYRASETDVATAVYEQIMKSDNDAYTTSQSHDDLVDMINFRVEVTLLPCGAFANYTSQRQAEGADLAHLKPPHINPSDKVLSLLLAKPEVAPKVEAEAEAVAVH</sequence>
<feature type="non-terminal residue" evidence="1">
    <location>
        <position position="1"/>
    </location>
</feature>
<reference evidence="1" key="1">
    <citation type="journal article" date="2014" name="Front. Microbiol.">
        <title>High frequency of phylogenetically diverse reductive dehalogenase-homologous genes in deep subseafloor sedimentary metagenomes.</title>
        <authorList>
            <person name="Kawai M."/>
            <person name="Futagami T."/>
            <person name="Toyoda A."/>
            <person name="Takaki Y."/>
            <person name="Nishi S."/>
            <person name="Hori S."/>
            <person name="Arai W."/>
            <person name="Tsubouchi T."/>
            <person name="Morono Y."/>
            <person name="Uchiyama I."/>
            <person name="Ito T."/>
            <person name="Fujiyama A."/>
            <person name="Inagaki F."/>
            <person name="Takami H."/>
        </authorList>
    </citation>
    <scope>NUCLEOTIDE SEQUENCE</scope>
    <source>
        <strain evidence="1">Expedition CK06-06</strain>
    </source>
</reference>
<gene>
    <name evidence="1" type="ORF">S06H3_29882</name>
</gene>